<protein>
    <submittedName>
        <fullName evidence="1">Uncharacterized protein</fullName>
    </submittedName>
</protein>
<name>A0A0F9IC12_9ZZZZ</name>
<reference evidence="1" key="1">
    <citation type="journal article" date="2015" name="Nature">
        <title>Complex archaea that bridge the gap between prokaryotes and eukaryotes.</title>
        <authorList>
            <person name="Spang A."/>
            <person name="Saw J.H."/>
            <person name="Jorgensen S.L."/>
            <person name="Zaremba-Niedzwiedzka K."/>
            <person name="Martijn J."/>
            <person name="Lind A.E."/>
            <person name="van Eijk R."/>
            <person name="Schleper C."/>
            <person name="Guy L."/>
            <person name="Ettema T.J."/>
        </authorList>
    </citation>
    <scope>NUCLEOTIDE SEQUENCE</scope>
</reference>
<dbReference type="AlphaFoldDB" id="A0A0F9IC12"/>
<evidence type="ECO:0000313" key="1">
    <source>
        <dbReference type="EMBL" id="KKM17284.1"/>
    </source>
</evidence>
<sequence length="57" mass="6698">MMGEDKILQDFLAKFKDKRKLHKKSAQTKFTRSLNTISPNEKIGKINNAAKKKFRKF</sequence>
<organism evidence="1">
    <name type="scientific">marine sediment metagenome</name>
    <dbReference type="NCBI Taxonomy" id="412755"/>
    <lineage>
        <taxon>unclassified sequences</taxon>
        <taxon>metagenomes</taxon>
        <taxon>ecological metagenomes</taxon>
    </lineage>
</organism>
<comment type="caution">
    <text evidence="1">The sequence shown here is derived from an EMBL/GenBank/DDBJ whole genome shotgun (WGS) entry which is preliminary data.</text>
</comment>
<accession>A0A0F9IC12</accession>
<gene>
    <name evidence="1" type="ORF">LCGC14_1677350</name>
</gene>
<proteinExistence type="predicted"/>
<dbReference type="EMBL" id="LAZR01014491">
    <property type="protein sequence ID" value="KKM17284.1"/>
    <property type="molecule type" value="Genomic_DNA"/>
</dbReference>